<evidence type="ECO:0000256" key="6">
    <source>
        <dbReference type="ARBA" id="ARBA00022737"/>
    </source>
</evidence>
<keyword evidence="6 11" id="KW-0677">Repeat</keyword>
<evidence type="ECO:0000256" key="3">
    <source>
        <dbReference type="ARBA" id="ARBA00022448"/>
    </source>
</evidence>
<comment type="caution">
    <text evidence="13">The sequence shown here is derived from an EMBL/GenBank/DDBJ whole genome shotgun (WGS) entry which is preliminary data.</text>
</comment>
<keyword evidence="10 11" id="KW-0003">3Fe-4S</keyword>
<evidence type="ECO:0000256" key="1">
    <source>
        <dbReference type="ARBA" id="ARBA00001927"/>
    </source>
</evidence>
<dbReference type="NCBIfam" id="NF045490">
    <property type="entry name" value="FdxA_Protbact"/>
    <property type="match status" value="1"/>
</dbReference>
<evidence type="ECO:0000256" key="5">
    <source>
        <dbReference type="ARBA" id="ARBA00022723"/>
    </source>
</evidence>
<evidence type="ECO:0000313" key="14">
    <source>
        <dbReference type="Proteomes" id="UP000451565"/>
    </source>
</evidence>
<accession>A0A843YP00</accession>
<feature type="domain" description="4Fe-4S ferredoxin-type" evidence="12">
    <location>
        <begin position="31"/>
        <end position="60"/>
    </location>
</feature>
<dbReference type="RefSeq" id="WP_153232882.1">
    <property type="nucleotide sequence ID" value="NZ_WINI01000001.1"/>
</dbReference>
<dbReference type="InterPro" id="IPR000813">
    <property type="entry name" value="7Fe_ferredoxin"/>
</dbReference>
<feature type="domain" description="4Fe-4S ferredoxin-type" evidence="12">
    <location>
        <begin position="1"/>
        <end position="30"/>
    </location>
</feature>
<gene>
    <name evidence="13" type="ORF">GEV47_01100</name>
</gene>
<keyword evidence="14" id="KW-1185">Reference proteome</keyword>
<keyword evidence="4 11" id="KW-0004">4Fe-4S</keyword>
<dbReference type="Proteomes" id="UP000451565">
    <property type="component" value="Unassembled WGS sequence"/>
</dbReference>
<dbReference type="EMBL" id="WINI01000001">
    <property type="protein sequence ID" value="MQQ99282.1"/>
    <property type="molecule type" value="Genomic_DNA"/>
</dbReference>
<reference evidence="13 14" key="1">
    <citation type="submission" date="2019-10" db="EMBL/GenBank/DDBJ databases">
        <title>Glaciimonas soli sp. nov., a psychrophilic bacterium isolated from the forest soil of a high elevation mountain in Taiwan.</title>
        <authorList>
            <person name="Wang L.-T."/>
            <person name="Shieh W.Y."/>
        </authorList>
    </citation>
    <scope>NUCLEOTIDE SEQUENCE [LARGE SCALE GENOMIC DNA]</scope>
    <source>
        <strain evidence="13 14">GS1</strain>
    </source>
</reference>
<evidence type="ECO:0000256" key="11">
    <source>
        <dbReference type="RuleBase" id="RU364098"/>
    </source>
</evidence>
<dbReference type="OrthoDB" id="9803397at2"/>
<evidence type="ECO:0000256" key="7">
    <source>
        <dbReference type="ARBA" id="ARBA00022982"/>
    </source>
</evidence>
<dbReference type="GO" id="GO:0051538">
    <property type="term" value="F:3 iron, 4 sulfur cluster binding"/>
    <property type="evidence" value="ECO:0007669"/>
    <property type="project" value="UniProtKB-KW"/>
</dbReference>
<evidence type="ECO:0000256" key="8">
    <source>
        <dbReference type="ARBA" id="ARBA00023004"/>
    </source>
</evidence>
<dbReference type="InterPro" id="IPR022569">
    <property type="entry name" value="Fd_C"/>
</dbReference>
<dbReference type="InterPro" id="IPR050294">
    <property type="entry name" value="RnfB_subfamily"/>
</dbReference>
<comment type="cofactor">
    <cofactor evidence="2 11">
        <name>[4Fe-4S] cluster</name>
        <dbReference type="ChEBI" id="CHEBI:49883"/>
    </cofactor>
</comment>
<keyword evidence="3 11" id="KW-0813">Transport</keyword>
<keyword evidence="8 11" id="KW-0408">Iron</keyword>
<dbReference type="PANTHER" id="PTHR42859">
    <property type="entry name" value="OXIDOREDUCTASE"/>
    <property type="match status" value="1"/>
</dbReference>
<keyword evidence="5 11" id="KW-0479">Metal-binding</keyword>
<dbReference type="AlphaFoldDB" id="A0A843YP00"/>
<dbReference type="InterPro" id="IPR017896">
    <property type="entry name" value="4Fe4S_Fe-S-bd"/>
</dbReference>
<dbReference type="Pfam" id="PF12800">
    <property type="entry name" value="Fer4_4"/>
    <property type="match status" value="1"/>
</dbReference>
<evidence type="ECO:0000256" key="2">
    <source>
        <dbReference type="ARBA" id="ARBA00001966"/>
    </source>
</evidence>
<evidence type="ECO:0000256" key="4">
    <source>
        <dbReference type="ARBA" id="ARBA00022485"/>
    </source>
</evidence>
<dbReference type="GO" id="GO:0009055">
    <property type="term" value="F:electron transfer activity"/>
    <property type="evidence" value="ECO:0007669"/>
    <property type="project" value="InterPro"/>
</dbReference>
<keyword evidence="9 11" id="KW-0411">Iron-sulfur</keyword>
<proteinExistence type="predicted"/>
<evidence type="ECO:0000313" key="13">
    <source>
        <dbReference type="EMBL" id="MQQ99282.1"/>
    </source>
</evidence>
<evidence type="ECO:0000256" key="9">
    <source>
        <dbReference type="ARBA" id="ARBA00023014"/>
    </source>
</evidence>
<dbReference type="GO" id="GO:0051539">
    <property type="term" value="F:4 iron, 4 sulfur cluster binding"/>
    <property type="evidence" value="ECO:0007669"/>
    <property type="project" value="UniProtKB-KW"/>
</dbReference>
<keyword evidence="7 11" id="KW-0249">Electron transport</keyword>
<dbReference type="PROSITE" id="PS00198">
    <property type="entry name" value="4FE4S_FER_1"/>
    <property type="match status" value="1"/>
</dbReference>
<dbReference type="SUPFAM" id="SSF54862">
    <property type="entry name" value="4Fe-4S ferredoxins"/>
    <property type="match status" value="1"/>
</dbReference>
<name>A0A843YP00_9BURK</name>
<comment type="cofactor">
    <cofactor evidence="1 11">
        <name>[3Fe-4S] cluster</name>
        <dbReference type="ChEBI" id="CHEBI:21137"/>
    </cofactor>
</comment>
<dbReference type="Pfam" id="PF11953">
    <property type="entry name" value="DUF3470"/>
    <property type="match status" value="1"/>
</dbReference>
<dbReference type="PROSITE" id="PS51379">
    <property type="entry name" value="4FE4S_FER_2"/>
    <property type="match status" value="2"/>
</dbReference>
<evidence type="ECO:0000256" key="10">
    <source>
        <dbReference type="ARBA" id="ARBA00023291"/>
    </source>
</evidence>
<dbReference type="Gene3D" id="3.30.70.20">
    <property type="match status" value="1"/>
</dbReference>
<protein>
    <recommendedName>
        <fullName evidence="11">Ferredoxin</fullName>
    </recommendedName>
</protein>
<organism evidence="13 14">
    <name type="scientific">Glaciimonas soli</name>
    <dbReference type="NCBI Taxonomy" id="2590999"/>
    <lineage>
        <taxon>Bacteria</taxon>
        <taxon>Pseudomonadati</taxon>
        <taxon>Pseudomonadota</taxon>
        <taxon>Betaproteobacteria</taxon>
        <taxon>Burkholderiales</taxon>
        <taxon>Oxalobacteraceae</taxon>
        <taxon>Glaciimonas</taxon>
    </lineage>
</organism>
<dbReference type="PRINTS" id="PR00354">
    <property type="entry name" value="7FE8SFRDOXIN"/>
</dbReference>
<dbReference type="InterPro" id="IPR054829">
    <property type="entry name" value="FdxA"/>
</dbReference>
<sequence length="120" mass="13462">MPFVVTDSCILCKYTNCVDVCPMDCFREGPNFLVIAPDECIDCSMCVPECPVGAIYNEIDLPDDQRHFSRLNAELAARSDWKPITRSKTPLSEHALWSSAHDKLAFLEISPSTLSSHKKQ</sequence>
<dbReference type="Pfam" id="PF00037">
    <property type="entry name" value="Fer4"/>
    <property type="match status" value="1"/>
</dbReference>
<comment type="function">
    <text evidence="11">Ferredoxins are iron-sulfur proteins that transfer electrons in a wide variety of metabolic reactions.</text>
</comment>
<dbReference type="GO" id="GO:0046872">
    <property type="term" value="F:metal ion binding"/>
    <property type="evidence" value="ECO:0007669"/>
    <property type="project" value="UniProtKB-KW"/>
</dbReference>
<dbReference type="PANTHER" id="PTHR42859:SF2">
    <property type="entry name" value="FERREDOXIN"/>
    <property type="match status" value="1"/>
</dbReference>
<evidence type="ECO:0000259" key="12">
    <source>
        <dbReference type="PROSITE" id="PS51379"/>
    </source>
</evidence>
<dbReference type="InterPro" id="IPR017900">
    <property type="entry name" value="4Fe4S_Fe_S_CS"/>
</dbReference>